<dbReference type="GO" id="GO:0000978">
    <property type="term" value="F:RNA polymerase II cis-regulatory region sequence-specific DNA binding"/>
    <property type="evidence" value="ECO:0007669"/>
    <property type="project" value="TreeGrafter"/>
</dbReference>
<dbReference type="GO" id="GO:0004879">
    <property type="term" value="F:nuclear receptor activity"/>
    <property type="evidence" value="ECO:0007669"/>
    <property type="project" value="InterPro"/>
</dbReference>
<dbReference type="GO" id="GO:0008270">
    <property type="term" value="F:zinc ion binding"/>
    <property type="evidence" value="ECO:0007669"/>
    <property type="project" value="UniProtKB-KW"/>
</dbReference>
<name>E4X9P5_OIKDI</name>
<dbReference type="Gene3D" id="1.10.565.10">
    <property type="entry name" value="Retinoid X Receptor"/>
    <property type="match status" value="1"/>
</dbReference>
<evidence type="ECO:0000313" key="11">
    <source>
        <dbReference type="EMBL" id="CBY08472.1"/>
    </source>
</evidence>
<dbReference type="SMART" id="SM00430">
    <property type="entry name" value="HOLI"/>
    <property type="match status" value="1"/>
</dbReference>
<keyword evidence="4" id="KW-0862">Zinc</keyword>
<dbReference type="PRINTS" id="PR00398">
    <property type="entry name" value="STRDHORMONER"/>
</dbReference>
<evidence type="ECO:0000256" key="1">
    <source>
        <dbReference type="ARBA" id="ARBA00008092"/>
    </source>
</evidence>
<dbReference type="InterPro" id="IPR001728">
    <property type="entry name" value="ThyrH_rcpt"/>
</dbReference>
<dbReference type="GO" id="GO:0045944">
    <property type="term" value="P:positive regulation of transcription by RNA polymerase II"/>
    <property type="evidence" value="ECO:0007669"/>
    <property type="project" value="TreeGrafter"/>
</dbReference>
<evidence type="ECO:0000256" key="6">
    <source>
        <dbReference type="ARBA" id="ARBA00023125"/>
    </source>
</evidence>
<dbReference type="EMBL" id="FN653031">
    <property type="protein sequence ID" value="CBY08472.1"/>
    <property type="molecule type" value="Genomic_DNA"/>
</dbReference>
<keyword evidence="8" id="KW-0675">Receptor</keyword>
<sequence length="246" mass="28383">MPSWQRNGYRNDVHNMIHSIEKRLLGLHVVRIEDPRTGDNNSITININYLKHMSDVMNSGLLQLINFSKQIPEFAQLEQNDQVELIRAGTREIAILQAATYFDIQKRTFVNYESKMDYSFDILLDIGLKELFIERLGDFLVKFTQIDLSKEEFLLTMILVLFSPDRAGLQNPTLVGEIQDSYAELLERLMISPRTKAKYGKNRFSDIISLQLSLRFLSFMTLPLGKAFHDQLASDVLPPLLKEMLA</sequence>
<dbReference type="Proteomes" id="UP000001307">
    <property type="component" value="Unassembled WGS sequence"/>
</dbReference>
<dbReference type="PANTHER" id="PTHR24082">
    <property type="entry name" value="NUCLEAR HORMONE RECEPTOR"/>
    <property type="match status" value="1"/>
</dbReference>
<keyword evidence="3" id="KW-0863">Zinc-finger</keyword>
<evidence type="ECO:0000256" key="2">
    <source>
        <dbReference type="ARBA" id="ARBA00022723"/>
    </source>
</evidence>
<evidence type="ECO:0000256" key="5">
    <source>
        <dbReference type="ARBA" id="ARBA00023015"/>
    </source>
</evidence>
<evidence type="ECO:0000256" key="3">
    <source>
        <dbReference type="ARBA" id="ARBA00022771"/>
    </source>
</evidence>
<dbReference type="PROSITE" id="PS51843">
    <property type="entry name" value="NR_LBD"/>
    <property type="match status" value="1"/>
</dbReference>
<dbReference type="SUPFAM" id="SSF48508">
    <property type="entry name" value="Nuclear receptor ligand-binding domain"/>
    <property type="match status" value="1"/>
</dbReference>
<dbReference type="InterPro" id="IPR001723">
    <property type="entry name" value="Nuclear_hrmn_rcpt"/>
</dbReference>
<keyword evidence="5" id="KW-0805">Transcription regulation</keyword>
<evidence type="ECO:0000256" key="8">
    <source>
        <dbReference type="ARBA" id="ARBA00023170"/>
    </source>
</evidence>
<dbReference type="PRINTS" id="PR00546">
    <property type="entry name" value="THYROIDHORMR"/>
</dbReference>
<feature type="domain" description="NR LBD" evidence="10">
    <location>
        <begin position="15"/>
        <end position="246"/>
    </location>
</feature>
<dbReference type="InParanoid" id="E4X9P5"/>
<dbReference type="InterPro" id="IPR000536">
    <property type="entry name" value="Nucl_hrmn_rcpt_lig-bd"/>
</dbReference>
<keyword evidence="9" id="KW-0539">Nucleus</keyword>
<accession>E4X9P5</accession>
<dbReference type="InterPro" id="IPR050234">
    <property type="entry name" value="Nuclear_hormone_rcpt_NR1"/>
</dbReference>
<dbReference type="OrthoDB" id="5771769at2759"/>
<dbReference type="GO" id="GO:0030154">
    <property type="term" value="P:cell differentiation"/>
    <property type="evidence" value="ECO:0007669"/>
    <property type="project" value="TreeGrafter"/>
</dbReference>
<organism evidence="11 12">
    <name type="scientific">Oikopleura dioica</name>
    <name type="common">Tunicate</name>
    <dbReference type="NCBI Taxonomy" id="34765"/>
    <lineage>
        <taxon>Eukaryota</taxon>
        <taxon>Metazoa</taxon>
        <taxon>Chordata</taxon>
        <taxon>Tunicata</taxon>
        <taxon>Appendicularia</taxon>
        <taxon>Copelata</taxon>
        <taxon>Oikopleuridae</taxon>
        <taxon>Oikopleura</taxon>
    </lineage>
</organism>
<comment type="similarity">
    <text evidence="1">Belongs to the nuclear hormone receptor family. NR1 subfamily.</text>
</comment>
<protein>
    <recommendedName>
        <fullName evidence="10">NR LBD domain-containing protein</fullName>
    </recommendedName>
</protein>
<dbReference type="GO" id="GO:0000122">
    <property type="term" value="P:negative regulation of transcription by RNA polymerase II"/>
    <property type="evidence" value="ECO:0007669"/>
    <property type="project" value="TreeGrafter"/>
</dbReference>
<dbReference type="AlphaFoldDB" id="E4X9P5"/>
<dbReference type="PANTHER" id="PTHR24082:SF507">
    <property type="entry name" value="BILE ACID RECEPTOR-RELATED"/>
    <property type="match status" value="1"/>
</dbReference>
<keyword evidence="12" id="KW-1185">Reference proteome</keyword>
<reference evidence="11 12" key="1">
    <citation type="journal article" date="2010" name="Science">
        <title>Plasticity of animal genome architecture unmasked by rapid evolution of a pelagic tunicate.</title>
        <authorList>
            <person name="Denoeud F."/>
            <person name="Henriet S."/>
            <person name="Mungpakdee S."/>
            <person name="Aury J.M."/>
            <person name="Da Silva C."/>
            <person name="Brinkmann H."/>
            <person name="Mikhaleva J."/>
            <person name="Olsen L.C."/>
            <person name="Jubin C."/>
            <person name="Canestro C."/>
            <person name="Bouquet J.M."/>
            <person name="Danks G."/>
            <person name="Poulain J."/>
            <person name="Campsteijn C."/>
            <person name="Adamski M."/>
            <person name="Cross I."/>
            <person name="Yadetie F."/>
            <person name="Muffato M."/>
            <person name="Louis A."/>
            <person name="Butcher S."/>
            <person name="Tsagkogeorga G."/>
            <person name="Konrad A."/>
            <person name="Singh S."/>
            <person name="Jensen M.F."/>
            <person name="Cong E.H."/>
            <person name="Eikeseth-Otteraa H."/>
            <person name="Noel B."/>
            <person name="Anthouard V."/>
            <person name="Porcel B.M."/>
            <person name="Kachouri-Lafond R."/>
            <person name="Nishino A."/>
            <person name="Ugolini M."/>
            <person name="Chourrout P."/>
            <person name="Nishida H."/>
            <person name="Aasland R."/>
            <person name="Huzurbazar S."/>
            <person name="Westhof E."/>
            <person name="Delsuc F."/>
            <person name="Lehrach H."/>
            <person name="Reinhardt R."/>
            <person name="Weissenbach J."/>
            <person name="Roy S.W."/>
            <person name="Artiguenave F."/>
            <person name="Postlethwait J.H."/>
            <person name="Manak J.R."/>
            <person name="Thompson E.M."/>
            <person name="Jaillon O."/>
            <person name="Du Pasquier L."/>
            <person name="Boudinot P."/>
            <person name="Liberles D.A."/>
            <person name="Volff J.N."/>
            <person name="Philippe H."/>
            <person name="Lenhard B."/>
            <person name="Roest Crollius H."/>
            <person name="Wincker P."/>
            <person name="Chourrout D."/>
        </authorList>
    </citation>
    <scope>NUCLEOTIDE SEQUENCE [LARGE SCALE GENOMIC DNA]</scope>
</reference>
<keyword evidence="6" id="KW-0238">DNA-binding</keyword>
<keyword evidence="7" id="KW-0804">Transcription</keyword>
<evidence type="ECO:0000313" key="12">
    <source>
        <dbReference type="Proteomes" id="UP000001307"/>
    </source>
</evidence>
<dbReference type="Pfam" id="PF00104">
    <property type="entry name" value="Hormone_recep"/>
    <property type="match status" value="1"/>
</dbReference>
<gene>
    <name evidence="11" type="ORF">GSOID_T00005043001</name>
</gene>
<evidence type="ECO:0000256" key="4">
    <source>
        <dbReference type="ARBA" id="ARBA00022833"/>
    </source>
</evidence>
<keyword evidence="2" id="KW-0479">Metal-binding</keyword>
<proteinExistence type="inferred from homology"/>
<dbReference type="InterPro" id="IPR035500">
    <property type="entry name" value="NHR-like_dom_sf"/>
</dbReference>
<evidence type="ECO:0000256" key="9">
    <source>
        <dbReference type="ARBA" id="ARBA00023242"/>
    </source>
</evidence>
<evidence type="ECO:0000259" key="10">
    <source>
        <dbReference type="PROSITE" id="PS51843"/>
    </source>
</evidence>
<evidence type="ECO:0000256" key="7">
    <source>
        <dbReference type="ARBA" id="ARBA00023163"/>
    </source>
</evidence>